<reference evidence="10" key="1">
    <citation type="journal article" date="2023" name="Nat. Commun.">
        <title>Diploid and tetraploid genomes of Acorus and the evolution of monocots.</title>
        <authorList>
            <person name="Ma L."/>
            <person name="Liu K.W."/>
            <person name="Li Z."/>
            <person name="Hsiao Y.Y."/>
            <person name="Qi Y."/>
            <person name="Fu T."/>
            <person name="Tang G.D."/>
            <person name="Zhang D."/>
            <person name="Sun W.H."/>
            <person name="Liu D.K."/>
            <person name="Li Y."/>
            <person name="Chen G.Z."/>
            <person name="Liu X.D."/>
            <person name="Liao X.Y."/>
            <person name="Jiang Y.T."/>
            <person name="Yu X."/>
            <person name="Hao Y."/>
            <person name="Huang J."/>
            <person name="Zhao X.W."/>
            <person name="Ke S."/>
            <person name="Chen Y.Y."/>
            <person name="Wu W.L."/>
            <person name="Hsu J.L."/>
            <person name="Lin Y.F."/>
            <person name="Huang M.D."/>
            <person name="Li C.Y."/>
            <person name="Huang L."/>
            <person name="Wang Z.W."/>
            <person name="Zhao X."/>
            <person name="Zhong W.Y."/>
            <person name="Peng D.H."/>
            <person name="Ahmad S."/>
            <person name="Lan S."/>
            <person name="Zhang J.S."/>
            <person name="Tsai W.C."/>
            <person name="Van de Peer Y."/>
            <person name="Liu Z.J."/>
        </authorList>
    </citation>
    <scope>NUCLEOTIDE SEQUENCE</scope>
    <source>
        <strain evidence="10">SCP</strain>
    </source>
</reference>
<keyword evidence="6" id="KW-0539">Nucleus</keyword>
<dbReference type="SUPFAM" id="SSF46689">
    <property type="entry name" value="Homeodomain-like"/>
    <property type="match status" value="1"/>
</dbReference>
<dbReference type="CDD" id="cd00167">
    <property type="entry name" value="SANT"/>
    <property type="match status" value="2"/>
</dbReference>
<dbReference type="GO" id="GO:0046148">
    <property type="term" value="P:pigment biosynthetic process"/>
    <property type="evidence" value="ECO:0007669"/>
    <property type="project" value="UniProtKB-ARBA"/>
</dbReference>
<keyword evidence="11" id="KW-1185">Reference proteome</keyword>
<dbReference type="PANTHER" id="PTHR47999:SF6">
    <property type="entry name" value="MYB-RELATED PROTEIN P"/>
    <property type="match status" value="1"/>
</dbReference>
<dbReference type="PROSITE" id="PS51294">
    <property type="entry name" value="HTH_MYB"/>
    <property type="match status" value="2"/>
</dbReference>
<evidence type="ECO:0000256" key="4">
    <source>
        <dbReference type="ARBA" id="ARBA00023125"/>
    </source>
</evidence>
<dbReference type="InterPro" id="IPR001005">
    <property type="entry name" value="SANT/Myb"/>
</dbReference>
<protein>
    <submittedName>
        <fullName evidence="10">Transcription factor MYB12</fullName>
    </submittedName>
</protein>
<feature type="compositionally biased region" description="Low complexity" evidence="7">
    <location>
        <begin position="155"/>
        <end position="165"/>
    </location>
</feature>
<dbReference type="EMBL" id="JAUJYN010000002">
    <property type="protein sequence ID" value="KAK1278862.1"/>
    <property type="molecule type" value="Genomic_DNA"/>
</dbReference>
<proteinExistence type="predicted"/>
<feature type="region of interest" description="Disordered" evidence="7">
    <location>
        <begin position="207"/>
        <end position="235"/>
    </location>
</feature>
<evidence type="ECO:0000259" key="9">
    <source>
        <dbReference type="PROSITE" id="PS51294"/>
    </source>
</evidence>
<dbReference type="InterPro" id="IPR017930">
    <property type="entry name" value="Myb_dom"/>
</dbReference>
<dbReference type="GO" id="GO:0043565">
    <property type="term" value="F:sequence-specific DNA binding"/>
    <property type="evidence" value="ECO:0007669"/>
    <property type="project" value="UniProtKB-ARBA"/>
</dbReference>
<dbReference type="PANTHER" id="PTHR47999">
    <property type="entry name" value="TRANSCRIPTION FACTOR MYB8-RELATED-RELATED"/>
    <property type="match status" value="1"/>
</dbReference>
<dbReference type="AlphaFoldDB" id="A0AAV9BQU4"/>
<evidence type="ECO:0000256" key="5">
    <source>
        <dbReference type="ARBA" id="ARBA00023163"/>
    </source>
</evidence>
<evidence type="ECO:0000256" key="6">
    <source>
        <dbReference type="ARBA" id="ARBA00023242"/>
    </source>
</evidence>
<dbReference type="Gene3D" id="1.10.10.60">
    <property type="entry name" value="Homeodomain-like"/>
    <property type="match status" value="2"/>
</dbReference>
<feature type="region of interest" description="Disordered" evidence="7">
    <location>
        <begin position="139"/>
        <end position="185"/>
    </location>
</feature>
<accession>A0AAV9BQU4</accession>
<dbReference type="PROSITE" id="PS50090">
    <property type="entry name" value="MYB_LIKE"/>
    <property type="match status" value="2"/>
</dbReference>
<dbReference type="FunFam" id="1.10.10.60:FF:000231">
    <property type="entry name" value="Myb transcription factor"/>
    <property type="match status" value="1"/>
</dbReference>
<keyword evidence="2" id="KW-0677">Repeat</keyword>
<name>A0AAV9BQU4_ACOGR</name>
<feature type="compositionally biased region" description="Low complexity" evidence="7">
    <location>
        <begin position="215"/>
        <end position="235"/>
    </location>
</feature>
<organism evidence="10 11">
    <name type="scientific">Acorus gramineus</name>
    <name type="common">Dwarf sweet flag</name>
    <dbReference type="NCBI Taxonomy" id="55184"/>
    <lineage>
        <taxon>Eukaryota</taxon>
        <taxon>Viridiplantae</taxon>
        <taxon>Streptophyta</taxon>
        <taxon>Embryophyta</taxon>
        <taxon>Tracheophyta</taxon>
        <taxon>Spermatophyta</taxon>
        <taxon>Magnoliopsida</taxon>
        <taxon>Liliopsida</taxon>
        <taxon>Acoraceae</taxon>
        <taxon>Acorus</taxon>
    </lineage>
</organism>
<dbReference type="GO" id="GO:0005634">
    <property type="term" value="C:nucleus"/>
    <property type="evidence" value="ECO:0007669"/>
    <property type="project" value="UniProtKB-SubCell"/>
</dbReference>
<keyword evidence="5" id="KW-0804">Transcription</keyword>
<evidence type="ECO:0000313" key="11">
    <source>
        <dbReference type="Proteomes" id="UP001179952"/>
    </source>
</evidence>
<feature type="compositionally biased region" description="Basic residues" evidence="7">
    <location>
        <begin position="140"/>
        <end position="154"/>
    </location>
</feature>
<evidence type="ECO:0000256" key="7">
    <source>
        <dbReference type="SAM" id="MobiDB-lite"/>
    </source>
</evidence>
<evidence type="ECO:0000256" key="1">
    <source>
        <dbReference type="ARBA" id="ARBA00004123"/>
    </source>
</evidence>
<dbReference type="InterPro" id="IPR015495">
    <property type="entry name" value="Myb_TF_plants"/>
</dbReference>
<feature type="compositionally biased region" description="Basic and acidic residues" evidence="7">
    <location>
        <begin position="172"/>
        <end position="184"/>
    </location>
</feature>
<feature type="domain" description="HTH myb-type" evidence="9">
    <location>
        <begin position="9"/>
        <end position="61"/>
    </location>
</feature>
<comment type="subcellular location">
    <subcellularLocation>
        <location evidence="1">Nucleus</location>
    </subcellularLocation>
</comment>
<keyword evidence="4" id="KW-0238">DNA-binding</keyword>
<sequence length="299" mass="33417">MGRAPCCEKVGLKRGRWTAEEDEKLARYIKDNGEGAWRSLPKNAGLLRCGKSCRLRWINYLREDLKRGNISPQEEETIIKLHASLGNRWSVIAGHLPGRTDNEIKNYWNSHLSRRIHTFRRRNDVINPSPVIVDVATIGSRRRKSNKKREKKNQKNQTQVTTTNTIISRVNDNAEKGENSKEENPSVITDVEWDGLMRLIDDDGSLPGLLVGPQSSSSVGSTTTTSTSSTEEVGSSAVMEEMMKTWLTWEEEMEVVVPPELMMGGGGDDDEGWMMMLGGGGGFGEEMESGIDSWMMGLL</sequence>
<dbReference type="InterPro" id="IPR009057">
    <property type="entry name" value="Homeodomain-like_sf"/>
</dbReference>
<evidence type="ECO:0000259" key="8">
    <source>
        <dbReference type="PROSITE" id="PS50090"/>
    </source>
</evidence>
<dbReference type="SMART" id="SM00717">
    <property type="entry name" value="SANT"/>
    <property type="match status" value="2"/>
</dbReference>
<dbReference type="GO" id="GO:0006950">
    <property type="term" value="P:response to stress"/>
    <property type="evidence" value="ECO:0007669"/>
    <property type="project" value="UniProtKB-ARBA"/>
</dbReference>
<comment type="caution">
    <text evidence="10">The sequence shown here is derived from an EMBL/GenBank/DDBJ whole genome shotgun (WGS) entry which is preliminary data.</text>
</comment>
<reference evidence="10" key="2">
    <citation type="submission" date="2023-06" db="EMBL/GenBank/DDBJ databases">
        <authorList>
            <person name="Ma L."/>
            <person name="Liu K.-W."/>
            <person name="Li Z."/>
            <person name="Hsiao Y.-Y."/>
            <person name="Qi Y."/>
            <person name="Fu T."/>
            <person name="Tang G."/>
            <person name="Zhang D."/>
            <person name="Sun W.-H."/>
            <person name="Liu D.-K."/>
            <person name="Li Y."/>
            <person name="Chen G.-Z."/>
            <person name="Liu X.-D."/>
            <person name="Liao X.-Y."/>
            <person name="Jiang Y.-T."/>
            <person name="Yu X."/>
            <person name="Hao Y."/>
            <person name="Huang J."/>
            <person name="Zhao X.-W."/>
            <person name="Ke S."/>
            <person name="Chen Y.-Y."/>
            <person name="Wu W.-L."/>
            <person name="Hsu J.-L."/>
            <person name="Lin Y.-F."/>
            <person name="Huang M.-D."/>
            <person name="Li C.-Y."/>
            <person name="Huang L."/>
            <person name="Wang Z.-W."/>
            <person name="Zhao X."/>
            <person name="Zhong W.-Y."/>
            <person name="Peng D.-H."/>
            <person name="Ahmad S."/>
            <person name="Lan S."/>
            <person name="Zhang J.-S."/>
            <person name="Tsai W.-C."/>
            <person name="Van De Peer Y."/>
            <person name="Liu Z.-J."/>
        </authorList>
    </citation>
    <scope>NUCLEOTIDE SEQUENCE</scope>
    <source>
        <strain evidence="10">SCP</strain>
        <tissue evidence="10">Leaves</tissue>
    </source>
</reference>
<evidence type="ECO:0000313" key="10">
    <source>
        <dbReference type="EMBL" id="KAK1278862.1"/>
    </source>
</evidence>
<gene>
    <name evidence="10" type="ORF">QJS04_geneDACA007128</name>
</gene>
<dbReference type="GO" id="GO:0045893">
    <property type="term" value="P:positive regulation of DNA-templated transcription"/>
    <property type="evidence" value="ECO:0007669"/>
    <property type="project" value="UniProtKB-ARBA"/>
</dbReference>
<feature type="domain" description="Myb-like" evidence="8">
    <location>
        <begin position="62"/>
        <end position="112"/>
    </location>
</feature>
<feature type="domain" description="HTH myb-type" evidence="9">
    <location>
        <begin position="62"/>
        <end position="116"/>
    </location>
</feature>
<evidence type="ECO:0000256" key="2">
    <source>
        <dbReference type="ARBA" id="ARBA00022737"/>
    </source>
</evidence>
<evidence type="ECO:0000256" key="3">
    <source>
        <dbReference type="ARBA" id="ARBA00023015"/>
    </source>
</evidence>
<keyword evidence="3" id="KW-0805">Transcription regulation</keyword>
<feature type="domain" description="Myb-like" evidence="8">
    <location>
        <begin position="9"/>
        <end position="61"/>
    </location>
</feature>
<dbReference type="Proteomes" id="UP001179952">
    <property type="component" value="Unassembled WGS sequence"/>
</dbReference>
<dbReference type="Pfam" id="PF00249">
    <property type="entry name" value="Myb_DNA-binding"/>
    <property type="match status" value="2"/>
</dbReference>
<dbReference type="FunFam" id="1.10.10.60:FF:000121">
    <property type="entry name" value="Myb transcription factor"/>
    <property type="match status" value="1"/>
</dbReference>